<dbReference type="HOGENOM" id="CLU_2645939_0_0_2"/>
<dbReference type="AlphaFoldDB" id="Q8PZ39"/>
<dbReference type="EMBL" id="AE008384">
    <property type="protein sequence ID" value="AAM30351.1"/>
    <property type="molecule type" value="Genomic_DNA"/>
</dbReference>
<name>Q8PZ39_METMA</name>
<sequence>MNNHTKYSYFHFVVCLFKEIYLLRAYFDFVLKLTVHELTNELNLAMSRICCNFKLIFRRLYAKPIYRSRIFDSKTS</sequence>
<accession>Q8PZ39</accession>
<dbReference type="KEGG" id="mma:MM_0655"/>
<protein>
    <submittedName>
        <fullName evidence="1">Uncharacterized protein</fullName>
    </submittedName>
</protein>
<organism evidence="1 2">
    <name type="scientific">Methanosarcina mazei (strain ATCC BAA-159 / DSM 3647 / Goe1 / Go1 / JCM 11833 / OCM 88)</name>
    <name type="common">Methanosarcina frisia</name>
    <dbReference type="NCBI Taxonomy" id="192952"/>
    <lineage>
        <taxon>Archaea</taxon>
        <taxon>Methanobacteriati</taxon>
        <taxon>Methanobacteriota</taxon>
        <taxon>Stenosarchaea group</taxon>
        <taxon>Methanomicrobia</taxon>
        <taxon>Methanosarcinales</taxon>
        <taxon>Methanosarcinaceae</taxon>
        <taxon>Methanosarcina</taxon>
    </lineage>
</organism>
<proteinExistence type="predicted"/>
<gene>
    <name evidence="1" type="ordered locus">MM_0655</name>
</gene>
<dbReference type="Proteomes" id="UP000000595">
    <property type="component" value="Chromosome"/>
</dbReference>
<reference evidence="1 2" key="1">
    <citation type="journal article" date="2002" name="J. Mol. Microbiol. Biotechnol.">
        <title>The genome of Methanosarcina mazei: evidence for lateral gene transfer between Bacteria and Archaea.</title>
        <authorList>
            <person name="Deppenmeier U."/>
            <person name="Johann A."/>
            <person name="Hartsch T."/>
            <person name="Merkl R."/>
            <person name="Schmitz R.A."/>
            <person name="Martinez-Arias R."/>
            <person name="Henne A."/>
            <person name="Wiezer A."/>
            <person name="Baumer S."/>
            <person name="Jacobi C."/>
            <person name="Bruggemann H."/>
            <person name="Lienard T."/>
            <person name="Christmann A."/>
            <person name="Bomeke M."/>
            <person name="Steckel S."/>
            <person name="Bhattacharyya A."/>
            <person name="Lykidis A."/>
            <person name="Overbeek R."/>
            <person name="Klenk H.P."/>
            <person name="Gunsalus R.P."/>
            <person name="Fritz H.J."/>
            <person name="Gottschalk G."/>
        </authorList>
    </citation>
    <scope>NUCLEOTIDE SEQUENCE [LARGE SCALE GENOMIC DNA]</scope>
    <source>
        <strain evidence="2">ATCC BAA-159 / DSM 3647 / Goe1 / Go1 / JCM 11833 / OCM 88</strain>
    </source>
</reference>
<evidence type="ECO:0000313" key="2">
    <source>
        <dbReference type="Proteomes" id="UP000000595"/>
    </source>
</evidence>
<evidence type="ECO:0000313" key="1">
    <source>
        <dbReference type="EMBL" id="AAM30351.1"/>
    </source>
</evidence>